<evidence type="ECO:0000256" key="5">
    <source>
        <dbReference type="SAM" id="SignalP"/>
    </source>
</evidence>
<evidence type="ECO:0000256" key="3">
    <source>
        <dbReference type="ARBA" id="ARBA00023157"/>
    </source>
</evidence>
<comment type="subcellular location">
    <subcellularLocation>
        <location evidence="1">Cell envelope</location>
    </subcellularLocation>
</comment>
<dbReference type="SUPFAM" id="SSF52833">
    <property type="entry name" value="Thioredoxin-like"/>
    <property type="match status" value="1"/>
</dbReference>
<protein>
    <submittedName>
        <fullName evidence="7">AhpC/TSA family protein</fullName>
    </submittedName>
</protein>
<keyword evidence="8" id="KW-1185">Reference proteome</keyword>
<dbReference type="PANTHER" id="PTHR42852">
    <property type="entry name" value="THIOL:DISULFIDE INTERCHANGE PROTEIN DSBE"/>
    <property type="match status" value="1"/>
</dbReference>
<dbReference type="Gene3D" id="3.40.30.10">
    <property type="entry name" value="Glutaredoxin"/>
    <property type="match status" value="1"/>
</dbReference>
<dbReference type="InterPro" id="IPR013766">
    <property type="entry name" value="Thioredoxin_domain"/>
</dbReference>
<dbReference type="InterPro" id="IPR025380">
    <property type="entry name" value="DUF4369"/>
</dbReference>
<evidence type="ECO:0000313" key="8">
    <source>
        <dbReference type="Proteomes" id="UP001162741"/>
    </source>
</evidence>
<reference evidence="7" key="1">
    <citation type="submission" date="2022-10" db="EMBL/GenBank/DDBJ databases">
        <title>Chitinophaga sp. nov., isolated from soil.</title>
        <authorList>
            <person name="Jeon C.O."/>
        </authorList>
    </citation>
    <scope>NUCLEOTIDE SEQUENCE</scope>
    <source>
        <strain evidence="7">R8</strain>
    </source>
</reference>
<dbReference type="EMBL" id="CP107006">
    <property type="protein sequence ID" value="UYQ91226.1"/>
    <property type="molecule type" value="Genomic_DNA"/>
</dbReference>
<dbReference type="InterPro" id="IPR000866">
    <property type="entry name" value="AhpC/TSA"/>
</dbReference>
<evidence type="ECO:0000256" key="1">
    <source>
        <dbReference type="ARBA" id="ARBA00004196"/>
    </source>
</evidence>
<dbReference type="PROSITE" id="PS51352">
    <property type="entry name" value="THIOREDOXIN_2"/>
    <property type="match status" value="1"/>
</dbReference>
<name>A0ABY6IYJ8_9BACT</name>
<gene>
    <name evidence="7" type="ORF">MKQ68_14110</name>
</gene>
<keyword evidence="5" id="KW-0732">Signal</keyword>
<keyword evidence="2" id="KW-0201">Cytochrome c-type biogenesis</keyword>
<evidence type="ECO:0000256" key="2">
    <source>
        <dbReference type="ARBA" id="ARBA00022748"/>
    </source>
</evidence>
<sequence length="357" mass="38648">MKHIITTTAMATMLMAPGVLWAQQPFAIQGQLTGVGSPAKIYLYYNAAGQQIKDSALVNNGAFKINGTIANPVSANLVLAKAPGTQSRDMLSLYLEPGQITVKGGDAIKNALVTGGPVNDSHGELKRMLQPITQKEQALRGKQDEAAEIALQEEKKDVLAAFVKAHPNSVVSLSAVIEYGGFQPAASDLEPLYSTLSAGVKQTAQGKALEATIIKLKKSDIGQLAPLFSKADPKGKTISLADYRGKYVLLDFWASWCKPCRAENPYVAKAYEKYRSRNFEVLGVSLDIEKGRTAWLKAIEEDGLTWAQVIDVGDDKASDLYNVQAIPQNYLIDPQGKIIARNLRGEALDATLDKMLK</sequence>
<organism evidence="7 8">
    <name type="scientific">Chitinophaga horti</name>
    <dbReference type="NCBI Taxonomy" id="2920382"/>
    <lineage>
        <taxon>Bacteria</taxon>
        <taxon>Pseudomonadati</taxon>
        <taxon>Bacteroidota</taxon>
        <taxon>Chitinophagia</taxon>
        <taxon>Chitinophagales</taxon>
        <taxon>Chitinophagaceae</taxon>
        <taxon>Chitinophaga</taxon>
    </lineage>
</organism>
<keyword evidence="3" id="KW-1015">Disulfide bond</keyword>
<dbReference type="Pfam" id="PF14289">
    <property type="entry name" value="DUF4369"/>
    <property type="match status" value="1"/>
</dbReference>
<evidence type="ECO:0000313" key="7">
    <source>
        <dbReference type="EMBL" id="UYQ91226.1"/>
    </source>
</evidence>
<feature type="domain" description="Thioredoxin" evidence="6">
    <location>
        <begin position="219"/>
        <end position="357"/>
    </location>
</feature>
<dbReference type="RefSeq" id="WP_264279696.1">
    <property type="nucleotide sequence ID" value="NZ_CP107006.1"/>
</dbReference>
<feature type="signal peptide" evidence="5">
    <location>
        <begin position="1"/>
        <end position="22"/>
    </location>
</feature>
<dbReference type="CDD" id="cd02966">
    <property type="entry name" value="TlpA_like_family"/>
    <property type="match status" value="1"/>
</dbReference>
<feature type="chain" id="PRO_5046683044" evidence="5">
    <location>
        <begin position="23"/>
        <end position="357"/>
    </location>
</feature>
<proteinExistence type="predicted"/>
<dbReference type="InterPro" id="IPR050553">
    <property type="entry name" value="Thioredoxin_ResA/DsbE_sf"/>
</dbReference>
<dbReference type="InterPro" id="IPR036249">
    <property type="entry name" value="Thioredoxin-like_sf"/>
</dbReference>
<evidence type="ECO:0000259" key="6">
    <source>
        <dbReference type="PROSITE" id="PS51352"/>
    </source>
</evidence>
<dbReference type="PANTHER" id="PTHR42852:SF6">
    <property type="entry name" value="THIOL:DISULFIDE INTERCHANGE PROTEIN DSBE"/>
    <property type="match status" value="1"/>
</dbReference>
<accession>A0ABY6IYJ8</accession>
<dbReference type="Pfam" id="PF00578">
    <property type="entry name" value="AhpC-TSA"/>
    <property type="match status" value="1"/>
</dbReference>
<dbReference type="Proteomes" id="UP001162741">
    <property type="component" value="Chromosome"/>
</dbReference>
<evidence type="ECO:0000256" key="4">
    <source>
        <dbReference type="ARBA" id="ARBA00023284"/>
    </source>
</evidence>
<keyword evidence="4" id="KW-0676">Redox-active center</keyword>